<dbReference type="EMBL" id="KZ851914">
    <property type="protein sequence ID" value="RDH20473.1"/>
    <property type="molecule type" value="Genomic_DNA"/>
</dbReference>
<dbReference type="VEuPathDB" id="FungiDB:M747DRAFT_37745"/>
<sequence>MEWASNLFAAGMALIFLLLRLRRRTRFFLHLALIFEENSKLIPVSQSLLAQPDDEALQPVQARMGYSHFCEDEEMVARMMESGRG</sequence>
<feature type="transmembrane region" description="Helical" evidence="1">
    <location>
        <begin position="6"/>
        <end position="21"/>
    </location>
</feature>
<evidence type="ECO:0000313" key="3">
    <source>
        <dbReference type="Proteomes" id="UP000253845"/>
    </source>
</evidence>
<accession>A0A370BYE0</accession>
<keyword evidence="1" id="KW-0812">Transmembrane</keyword>
<evidence type="ECO:0000313" key="2">
    <source>
        <dbReference type="EMBL" id="RDH20473.1"/>
    </source>
</evidence>
<gene>
    <name evidence="2" type="ORF">M747DRAFT_37745</name>
</gene>
<evidence type="ECO:0000256" key="1">
    <source>
        <dbReference type="SAM" id="Phobius"/>
    </source>
</evidence>
<organism evidence="2 3">
    <name type="scientific">Aspergillus niger ATCC 13496</name>
    <dbReference type="NCBI Taxonomy" id="1353008"/>
    <lineage>
        <taxon>Eukaryota</taxon>
        <taxon>Fungi</taxon>
        <taxon>Dikarya</taxon>
        <taxon>Ascomycota</taxon>
        <taxon>Pezizomycotina</taxon>
        <taxon>Eurotiomycetes</taxon>
        <taxon>Eurotiomycetidae</taxon>
        <taxon>Eurotiales</taxon>
        <taxon>Aspergillaceae</taxon>
        <taxon>Aspergillus</taxon>
        <taxon>Aspergillus subgen. Circumdati</taxon>
    </lineage>
</organism>
<dbReference type="AlphaFoldDB" id="A0A370BYE0"/>
<dbReference type="Proteomes" id="UP000253845">
    <property type="component" value="Unassembled WGS sequence"/>
</dbReference>
<keyword evidence="1" id="KW-0472">Membrane</keyword>
<protein>
    <submittedName>
        <fullName evidence="2">Uncharacterized protein</fullName>
    </submittedName>
</protein>
<proteinExistence type="predicted"/>
<reference evidence="2 3" key="1">
    <citation type="submission" date="2018-07" db="EMBL/GenBank/DDBJ databases">
        <title>Section-level genome sequencing of Aspergillus section Nigri to investigate inter- and intra-species variation.</title>
        <authorList>
            <consortium name="DOE Joint Genome Institute"/>
            <person name="Vesth T.C."/>
            <person name="Nybo J.L."/>
            <person name="Theobald S."/>
            <person name="Frisvad J.C."/>
            <person name="Larsen T.O."/>
            <person name="Nielsen K.F."/>
            <person name="Hoof J.B."/>
            <person name="Brandl J."/>
            <person name="Salamov A."/>
            <person name="Riley R."/>
            <person name="Gladden J.M."/>
            <person name="Phatale P."/>
            <person name="Nielsen M.T."/>
            <person name="Lyhne E.K."/>
            <person name="Kogle M.E."/>
            <person name="Strasser K."/>
            <person name="McDonnell E."/>
            <person name="Barry K."/>
            <person name="Clum A."/>
            <person name="Chen C."/>
            <person name="Nolan M."/>
            <person name="Sandor L."/>
            <person name="Kuo A."/>
            <person name="Lipzen A."/>
            <person name="Hainaut M."/>
            <person name="Drula E."/>
            <person name="Tsang A."/>
            <person name="Magnuson J.K."/>
            <person name="Henrissat B."/>
            <person name="Wiebenga A."/>
            <person name="Simmons B.A."/>
            <person name="Makela M.R."/>
            <person name="De vries R.P."/>
            <person name="Grigoriev I.V."/>
            <person name="Mortensen U.H."/>
            <person name="Baker S.E."/>
            <person name="Andersen M.R."/>
        </authorList>
    </citation>
    <scope>NUCLEOTIDE SEQUENCE [LARGE SCALE GENOMIC DNA]</scope>
    <source>
        <strain evidence="2 3">ATCC 13496</strain>
    </source>
</reference>
<keyword evidence="1" id="KW-1133">Transmembrane helix</keyword>
<name>A0A370BYE0_ASPNG</name>